<gene>
    <name evidence="3" type="ORF">EAS64_35440</name>
</gene>
<keyword evidence="4" id="KW-1185">Reference proteome</keyword>
<evidence type="ECO:0000313" key="3">
    <source>
        <dbReference type="EMBL" id="TVZ00666.1"/>
    </source>
</evidence>
<dbReference type="OrthoDB" id="8443918at2"/>
<accession>A0A6P2BR38</accession>
<dbReference type="Proteomes" id="UP000460272">
    <property type="component" value="Unassembled WGS sequence"/>
</dbReference>
<proteinExistence type="predicted"/>
<dbReference type="PANTHER" id="PTHR43252">
    <property type="entry name" value="TRANSCRIPTIONAL REGULATOR YQJI"/>
    <property type="match status" value="1"/>
</dbReference>
<reference evidence="3 4" key="1">
    <citation type="submission" date="2018-11" db="EMBL/GenBank/DDBJ databases">
        <title>Trebonia kvetii gen.nov., sp.nov., a novel acidophilic actinobacterium, and proposal of the new actinobacterial family Treboniaceae fam. nov.</title>
        <authorList>
            <person name="Rapoport D."/>
            <person name="Sagova-Mareckova M."/>
            <person name="Sedlacek I."/>
            <person name="Provaznik J."/>
            <person name="Kralova S."/>
            <person name="Pavlinic D."/>
            <person name="Benes V."/>
            <person name="Kopecky J."/>
        </authorList>
    </citation>
    <scope>NUCLEOTIDE SEQUENCE [LARGE SCALE GENOMIC DNA]</scope>
    <source>
        <strain evidence="3 4">15Tr583</strain>
    </source>
</reference>
<dbReference type="InterPro" id="IPR036388">
    <property type="entry name" value="WH-like_DNA-bd_sf"/>
</dbReference>
<dbReference type="InterPro" id="IPR005149">
    <property type="entry name" value="Tscrpt_reg_PadR_N"/>
</dbReference>
<dbReference type="RefSeq" id="WP_145860289.1">
    <property type="nucleotide sequence ID" value="NZ_RPFW01000008.1"/>
</dbReference>
<dbReference type="EMBL" id="RPFW01000008">
    <property type="protein sequence ID" value="TVZ00666.1"/>
    <property type="molecule type" value="Genomic_DNA"/>
</dbReference>
<dbReference type="PANTHER" id="PTHR43252:SF2">
    <property type="entry name" value="TRANSCRIPTION REGULATOR, PADR-LIKE FAMILY"/>
    <property type="match status" value="1"/>
</dbReference>
<protein>
    <submittedName>
        <fullName evidence="3">PadR family transcriptional regulator</fullName>
    </submittedName>
</protein>
<feature type="region of interest" description="Disordered" evidence="1">
    <location>
        <begin position="188"/>
        <end position="207"/>
    </location>
</feature>
<dbReference type="Gene3D" id="1.10.10.10">
    <property type="entry name" value="Winged helix-like DNA-binding domain superfamily/Winged helix DNA-binding domain"/>
    <property type="match status" value="1"/>
</dbReference>
<dbReference type="InterPro" id="IPR036390">
    <property type="entry name" value="WH_DNA-bd_sf"/>
</dbReference>
<name>A0A6P2BR38_9ACTN</name>
<sequence>MNLTRLMALGVLVRSGPSHGHHIRRIAELTDVGEWGGVSVGALYRELRAMEREGLVEAARTERVGNRPERTVYAITEEGQLELSALREQAIKPLFSSHDPLGVALLFAADGVDRADLRRTLRARRGMLAIWIAEVAAEREQLLRKGYISPLAASVMRRAIVHVEAEIRWHDEIDAELAGAGTEAEVAAGGAVADTPAGDQTPGGGNA</sequence>
<dbReference type="AlphaFoldDB" id="A0A6P2BR38"/>
<comment type="caution">
    <text evidence="3">The sequence shown here is derived from an EMBL/GenBank/DDBJ whole genome shotgun (WGS) entry which is preliminary data.</text>
</comment>
<evidence type="ECO:0000313" key="4">
    <source>
        <dbReference type="Proteomes" id="UP000460272"/>
    </source>
</evidence>
<evidence type="ECO:0000259" key="2">
    <source>
        <dbReference type="Pfam" id="PF03551"/>
    </source>
</evidence>
<dbReference type="SUPFAM" id="SSF46785">
    <property type="entry name" value="Winged helix' DNA-binding domain"/>
    <property type="match status" value="1"/>
</dbReference>
<dbReference type="Pfam" id="PF03551">
    <property type="entry name" value="PadR"/>
    <property type="match status" value="1"/>
</dbReference>
<organism evidence="3 4">
    <name type="scientific">Trebonia kvetii</name>
    <dbReference type="NCBI Taxonomy" id="2480626"/>
    <lineage>
        <taxon>Bacteria</taxon>
        <taxon>Bacillati</taxon>
        <taxon>Actinomycetota</taxon>
        <taxon>Actinomycetes</taxon>
        <taxon>Streptosporangiales</taxon>
        <taxon>Treboniaceae</taxon>
        <taxon>Trebonia</taxon>
    </lineage>
</organism>
<evidence type="ECO:0000256" key="1">
    <source>
        <dbReference type="SAM" id="MobiDB-lite"/>
    </source>
</evidence>
<feature type="domain" description="Transcription regulator PadR N-terminal" evidence="2">
    <location>
        <begin position="9"/>
        <end position="84"/>
    </location>
</feature>